<gene>
    <name evidence="1" type="ORF">FQV24_0007183</name>
</gene>
<feature type="non-terminal residue" evidence="1">
    <location>
        <position position="1"/>
    </location>
</feature>
<evidence type="ECO:0000313" key="2">
    <source>
        <dbReference type="Proteomes" id="UP000785099"/>
    </source>
</evidence>
<feature type="non-terminal residue" evidence="1">
    <location>
        <position position="51"/>
    </location>
</feature>
<dbReference type="Proteomes" id="UP000785099">
    <property type="component" value="Unassembled WGS sequence"/>
</dbReference>
<protein>
    <submittedName>
        <fullName evidence="1">Uncharacterized protein</fullName>
    </submittedName>
</protein>
<proteinExistence type="predicted"/>
<reference evidence="1 2" key="1">
    <citation type="journal article" date="2019" name="Gigascience">
        <title>High-coverage genomes to elucidate the evolution of penguins.</title>
        <authorList>
            <person name="Pan H."/>
            <person name="Cole T.L."/>
            <person name="Bi X."/>
            <person name="Fang M."/>
            <person name="Zhou C."/>
            <person name="Yang Z."/>
            <person name="Ksepka D.T."/>
            <person name="Hart T."/>
            <person name="Bouzat J.L."/>
            <person name="Argilla L.S."/>
            <person name="Bertelsen M.F."/>
            <person name="Boersma P.D."/>
            <person name="Bost C.A."/>
            <person name="Cherel Y."/>
            <person name="Dann P."/>
            <person name="Fiddaman S.R."/>
            <person name="Howard P."/>
            <person name="Labuschagne K."/>
            <person name="Mattern T."/>
            <person name="Miller G."/>
            <person name="Parker P."/>
            <person name="Phillips R.A."/>
            <person name="Quillfeldt P."/>
            <person name="Ryan P.G."/>
            <person name="Taylor H."/>
            <person name="Thompson D.R."/>
            <person name="Young M.J."/>
            <person name="Ellegaard M.R."/>
            <person name="Gilbert M.T.P."/>
            <person name="Sinding M.S."/>
            <person name="Pacheco G."/>
            <person name="Shepherd L.D."/>
            <person name="Tennyson A.J.D."/>
            <person name="Grosser S."/>
            <person name="Kay E."/>
            <person name="Nupen L.J."/>
            <person name="Ellenberg U."/>
            <person name="Houston D.M."/>
            <person name="Reeve A.H."/>
            <person name="Johnson K."/>
            <person name="Masello J.F."/>
            <person name="Stracke T."/>
            <person name="McKinlay B."/>
            <person name="Borboroglu P.G."/>
            <person name="Zhang D.X."/>
            <person name="Zhang G."/>
        </authorList>
    </citation>
    <scope>NUCLEOTIDE SEQUENCE [LARGE SCALE GENOMIC DNA]</scope>
    <source>
        <strain evidence="1">GAPE 212</strain>
    </source>
</reference>
<keyword evidence="2" id="KW-1185">Reference proteome</keyword>
<name>A0A8J4I2J5_SPHME</name>
<accession>A0A8J4I2J5</accession>
<evidence type="ECO:0000313" key="1">
    <source>
        <dbReference type="EMBL" id="KAF1396016.1"/>
    </source>
</evidence>
<dbReference type="EMBL" id="VUKU01027025">
    <property type="protein sequence ID" value="KAF1396016.1"/>
    <property type="molecule type" value="Genomic_DNA"/>
</dbReference>
<sequence>SKYQGSILGPVLLNVFINDVDAGVECTLSLPIILNSEELWTPLRLDRPCRE</sequence>
<comment type="caution">
    <text evidence="1">The sequence shown here is derived from an EMBL/GenBank/DDBJ whole genome shotgun (WGS) entry which is preliminary data.</text>
</comment>
<dbReference type="AlphaFoldDB" id="A0A8J4I2J5"/>
<organism evidence="1 2">
    <name type="scientific">Spheniscus mendiculus</name>
    <name type="common">Galapagos penguin</name>
    <dbReference type="NCBI Taxonomy" id="156760"/>
    <lineage>
        <taxon>Eukaryota</taxon>
        <taxon>Metazoa</taxon>
        <taxon>Chordata</taxon>
        <taxon>Craniata</taxon>
        <taxon>Vertebrata</taxon>
        <taxon>Euteleostomi</taxon>
        <taxon>Archelosauria</taxon>
        <taxon>Archosauria</taxon>
        <taxon>Dinosauria</taxon>
        <taxon>Saurischia</taxon>
        <taxon>Theropoda</taxon>
        <taxon>Coelurosauria</taxon>
        <taxon>Aves</taxon>
        <taxon>Neognathae</taxon>
        <taxon>Neoaves</taxon>
        <taxon>Aequornithes</taxon>
        <taxon>Sphenisciformes</taxon>
        <taxon>Spheniscidae</taxon>
        <taxon>Spheniscus</taxon>
    </lineage>
</organism>